<evidence type="ECO:0000313" key="1">
    <source>
        <dbReference type="EMBL" id="TGY38237.1"/>
    </source>
</evidence>
<dbReference type="AlphaFoldDB" id="A0A4S2D921"/>
<accession>A0A4S2D921</accession>
<dbReference type="Proteomes" id="UP000309566">
    <property type="component" value="Unassembled WGS sequence"/>
</dbReference>
<dbReference type="EMBL" id="SRYX01000020">
    <property type="protein sequence ID" value="TGY38237.1"/>
    <property type="molecule type" value="Genomic_DNA"/>
</dbReference>
<evidence type="ECO:0000313" key="2">
    <source>
        <dbReference type="Proteomes" id="UP000309566"/>
    </source>
</evidence>
<organism evidence="1 2">
    <name type="scientific">Bacteroides caecimuris</name>
    <dbReference type="NCBI Taxonomy" id="1796613"/>
    <lineage>
        <taxon>Bacteria</taxon>
        <taxon>Pseudomonadati</taxon>
        <taxon>Bacteroidota</taxon>
        <taxon>Bacteroidia</taxon>
        <taxon>Bacteroidales</taxon>
        <taxon>Bacteroidaceae</taxon>
        <taxon>Bacteroides</taxon>
    </lineage>
</organism>
<proteinExistence type="predicted"/>
<dbReference type="RefSeq" id="WP_135999363.1">
    <property type="nucleotide sequence ID" value="NZ_CAJUNY010000010.1"/>
</dbReference>
<sequence>MAIPHFRYSFASGFDKMTLEDIRKAKTELYEFLGCTAESDFSRKKHSFRDIPQHIYDGINQIFQKYGVQEEDIWVISEIK</sequence>
<name>A0A4S2D921_9BACE</name>
<protein>
    <submittedName>
        <fullName evidence="1">Uncharacterized protein</fullName>
    </submittedName>
</protein>
<comment type="caution">
    <text evidence="1">The sequence shown here is derived from an EMBL/GenBank/DDBJ whole genome shotgun (WGS) entry which is preliminary data.</text>
</comment>
<reference evidence="1 2" key="1">
    <citation type="submission" date="2019-04" db="EMBL/GenBank/DDBJ databases">
        <title>Microbes associate with the intestines of laboratory mice.</title>
        <authorList>
            <person name="Navarre W."/>
            <person name="Wong E."/>
            <person name="Huang K."/>
            <person name="Tropini C."/>
            <person name="Ng K."/>
            <person name="Yu B."/>
        </authorList>
    </citation>
    <scope>NUCLEOTIDE SEQUENCE [LARGE SCALE GENOMIC DNA]</scope>
    <source>
        <strain evidence="1 2">NM63_1-25</strain>
    </source>
</reference>
<gene>
    <name evidence="1" type="ORF">E5353_07005</name>
</gene>